<dbReference type="PROSITE" id="PS00126">
    <property type="entry name" value="PDEASE_I_1"/>
    <property type="match status" value="1"/>
</dbReference>
<feature type="binding site" evidence="7">
    <location>
        <position position="769"/>
    </location>
    <ligand>
        <name>Zn(2+)</name>
        <dbReference type="ChEBI" id="CHEBI:29105"/>
        <label>1</label>
    </ligand>
</feature>
<evidence type="ECO:0000256" key="8">
    <source>
        <dbReference type="RuleBase" id="RU363067"/>
    </source>
</evidence>
<feature type="binding site" evidence="7">
    <location>
        <position position="733"/>
    </location>
    <ligand>
        <name>Zn(2+)</name>
        <dbReference type="ChEBI" id="CHEBI:29105"/>
        <label>1</label>
    </ligand>
</feature>
<keyword evidence="3 7" id="KW-0479">Metal-binding</keyword>
<feature type="binding site" evidence="7">
    <location>
        <position position="881"/>
    </location>
    <ligand>
        <name>Zn(2+)</name>
        <dbReference type="ChEBI" id="CHEBI:29105"/>
        <label>1</label>
    </ligand>
</feature>
<evidence type="ECO:0000256" key="1">
    <source>
        <dbReference type="ARBA" id="ARBA00007648"/>
    </source>
</evidence>
<dbReference type="SUPFAM" id="SSF109604">
    <property type="entry name" value="HD-domain/PDEase-like"/>
    <property type="match status" value="1"/>
</dbReference>
<dbReference type="InterPro" id="IPR029016">
    <property type="entry name" value="GAF-like_dom_sf"/>
</dbReference>
<comment type="caution">
    <text evidence="10">The sequence shown here is derived from an EMBL/GenBank/DDBJ whole genome shotgun (WGS) entry which is preliminary data.</text>
</comment>
<dbReference type="SUPFAM" id="SSF55781">
    <property type="entry name" value="GAF domain-like"/>
    <property type="match status" value="2"/>
</dbReference>
<feature type="binding site" evidence="7">
    <location>
        <position position="770"/>
    </location>
    <ligand>
        <name>Zn(2+)</name>
        <dbReference type="ChEBI" id="CHEBI:29105"/>
        <label>1</label>
    </ligand>
</feature>
<keyword evidence="2" id="KW-0140">cGMP</keyword>
<dbReference type="EC" id="3.1.4.-" evidence="8"/>
<evidence type="ECO:0000313" key="11">
    <source>
        <dbReference type="Proteomes" id="UP000663879"/>
    </source>
</evidence>
<dbReference type="InterPro" id="IPR003607">
    <property type="entry name" value="HD/PDEase_dom"/>
</dbReference>
<dbReference type="GO" id="GO:0004114">
    <property type="term" value="F:3',5'-cyclic-nucleotide phosphodiesterase activity"/>
    <property type="evidence" value="ECO:0007669"/>
    <property type="project" value="InterPro"/>
</dbReference>
<accession>A0A813XCZ4</accession>
<evidence type="ECO:0000256" key="5">
    <source>
        <dbReference type="PIRSR" id="PIRSR623088-1"/>
    </source>
</evidence>
<dbReference type="FunFam" id="1.10.1300.10:FF:000003">
    <property type="entry name" value="Phosphodiesterase"/>
    <property type="match status" value="1"/>
</dbReference>
<dbReference type="InterPro" id="IPR003018">
    <property type="entry name" value="GAF"/>
</dbReference>
<dbReference type="SMART" id="SM00471">
    <property type="entry name" value="HDc"/>
    <property type="match status" value="1"/>
</dbReference>
<evidence type="ECO:0000259" key="9">
    <source>
        <dbReference type="PROSITE" id="PS51845"/>
    </source>
</evidence>
<dbReference type="CDD" id="cd00077">
    <property type="entry name" value="HDc"/>
    <property type="match status" value="1"/>
</dbReference>
<dbReference type="Gene3D" id="1.10.1300.10">
    <property type="entry name" value="3'5'-cyclic nucleotide phosphodiesterase, catalytic domain"/>
    <property type="match status" value="1"/>
</dbReference>
<reference evidence="10" key="1">
    <citation type="submission" date="2021-02" db="EMBL/GenBank/DDBJ databases">
        <authorList>
            <person name="Nowell W R."/>
        </authorList>
    </citation>
    <scope>NUCLEOTIDE SEQUENCE</scope>
    <source>
        <strain evidence="10">Ploen Becks lab</strain>
    </source>
</reference>
<evidence type="ECO:0000256" key="7">
    <source>
        <dbReference type="PIRSR" id="PIRSR623088-3"/>
    </source>
</evidence>
<evidence type="ECO:0000256" key="3">
    <source>
        <dbReference type="ARBA" id="ARBA00022723"/>
    </source>
</evidence>
<dbReference type="PRINTS" id="PR00387">
    <property type="entry name" value="PDIESTERASE1"/>
</dbReference>
<feature type="binding site" evidence="7">
    <location>
        <position position="770"/>
    </location>
    <ligand>
        <name>Zn(2+)</name>
        <dbReference type="ChEBI" id="CHEBI:29105"/>
        <label>2</label>
    </ligand>
</feature>
<dbReference type="Proteomes" id="UP000663879">
    <property type="component" value="Unassembled WGS sequence"/>
</dbReference>
<dbReference type="PANTHER" id="PTHR11347">
    <property type="entry name" value="CYCLIC NUCLEOTIDE PHOSPHODIESTERASE"/>
    <property type="match status" value="1"/>
</dbReference>
<dbReference type="SMART" id="SM00065">
    <property type="entry name" value="GAF"/>
    <property type="match status" value="2"/>
</dbReference>
<dbReference type="Pfam" id="PF01590">
    <property type="entry name" value="GAF"/>
    <property type="match status" value="2"/>
</dbReference>
<dbReference type="PROSITE" id="PS51845">
    <property type="entry name" value="PDEASE_I_2"/>
    <property type="match status" value="1"/>
</dbReference>
<dbReference type="InterPro" id="IPR002073">
    <property type="entry name" value="PDEase_catalytic_dom"/>
</dbReference>
<evidence type="ECO:0000256" key="2">
    <source>
        <dbReference type="ARBA" id="ARBA00022535"/>
    </source>
</evidence>
<evidence type="ECO:0000313" key="10">
    <source>
        <dbReference type="EMBL" id="CAF0874237.1"/>
    </source>
</evidence>
<dbReference type="Gene3D" id="3.30.450.40">
    <property type="match status" value="2"/>
</dbReference>
<dbReference type="GO" id="GO:0046872">
    <property type="term" value="F:metal ion binding"/>
    <property type="evidence" value="ECO:0007669"/>
    <property type="project" value="UniProtKB-KW"/>
</dbReference>
<evidence type="ECO:0000256" key="4">
    <source>
        <dbReference type="ARBA" id="ARBA00022801"/>
    </source>
</evidence>
<dbReference type="GO" id="GO:0007165">
    <property type="term" value="P:signal transduction"/>
    <property type="evidence" value="ECO:0007669"/>
    <property type="project" value="InterPro"/>
</dbReference>
<feature type="binding site" evidence="6">
    <location>
        <begin position="729"/>
        <end position="733"/>
    </location>
    <ligand>
        <name>AMP</name>
        <dbReference type="ChEBI" id="CHEBI:456215"/>
    </ligand>
</feature>
<comment type="similarity">
    <text evidence="1 8">Belongs to the cyclic nucleotide phosphodiesterase family.</text>
</comment>
<dbReference type="EMBL" id="CAJNOC010001555">
    <property type="protein sequence ID" value="CAF0874237.1"/>
    <property type="molecule type" value="Genomic_DNA"/>
</dbReference>
<gene>
    <name evidence="10" type="ORF">OXX778_LOCUS10086</name>
</gene>
<proteinExistence type="inferred from homology"/>
<dbReference type="OrthoDB" id="295473at2759"/>
<protein>
    <recommendedName>
        <fullName evidence="8">Phosphodiesterase</fullName>
        <ecNumber evidence="8">3.1.4.-</ecNumber>
    </recommendedName>
</protein>
<sequence length="988" mass="114998">MKNASDNCMKSNDFELVIENWLDEHKGWFSSYALDKLDMYTVEKWLSLNGLKICKCNDENPTGRKFLYPKRNSIPSSLLTNCSILNQNKDFSKLYKKSSITSSVRIPLKENNFNTRRISNLSVNNNNNFNDHLRSTSTSCLIRNRKILPGLNKQSSELNLELTIESNTDKKIKKNSNENLRPRFDIDVPSEEILSPSSNTFDFFMNKKNNFFHKNQVTPQDPTSTTSNLLKILIKSKIKLPSCFYKISDTDKLKLRKEKNNDFEFLLDLIKDTLNELNLSGIRERISNNLKILVNCEQVFVYLVGKNRERLRPVNSSFFNDEIKERGKIKTENFVYDNEADFLSCSNLIEYVAQSGNFVNIPDVNQDPGFISSADRNHGCITKSILCMPIKNLNNEVIAVVKLINRFIQNENEICQFYDCDIQLLNEYLKFCGISIAHAQLFDLYASEYERNRSLLEVLHEIFEQQTNIDIILFRIMQKAQELLKCKRCSILVLVDNEDQENLNVRKAFDLFKNGDNPDQRRQSVEDDDGTKISRYLAEYVIKTGEKVNLADAYLDARFDPIVDSAWRQKTKGLLCMPIFNRERCVIGCAQVSNRIDNSPFDENDEQLFEAFGIFCGLAINNTLIYHELEKSMAEKSVALEVLSYHATCPKNEVNLFIDKNSKELDYYSKESLRSYSFNDFSLNVDQMVLAAFEMFKQSGLMKTFQIDKRTLMQWLLTVRKNYRDLEYHNWSHAFNVCQTMFAIFENSVISNYLNDLEKLALIVGCLCHDLDHRGTNNMFQAESHSALAQLYGTNGTMEKHHFNHCVMILNTPGHDIFSHVKPQTYELLISYIKEAILATDLVEHFSIRKDFERATKSNGTNWYEEPYSNLLRKILMTCCDLAAVSKPWDIHKRVVDLVTKEFFAQGERERLELKIEPNEMMDARRSHELPRLQVGWIDNVCLPLYTNVSYICKSFEEHLERIENNRKNWYQLQDRPNKETKKILPNC</sequence>
<comment type="cofactor">
    <cofactor evidence="8">
        <name>a divalent metal cation</name>
        <dbReference type="ChEBI" id="CHEBI:60240"/>
    </cofactor>
    <text evidence="8">Binds 2 divalent metal cations per subunit. Site 1 may preferentially bind zinc ions, while site 2 has a preference for magnesium and/or manganese ions.</text>
</comment>
<dbReference type="Pfam" id="PF00233">
    <property type="entry name" value="PDEase_I"/>
    <property type="match status" value="1"/>
</dbReference>
<feature type="domain" description="PDEase" evidence="9">
    <location>
        <begin position="650"/>
        <end position="977"/>
    </location>
</feature>
<feature type="binding site" evidence="6">
    <location>
        <position position="770"/>
    </location>
    <ligand>
        <name>AMP</name>
        <dbReference type="ChEBI" id="CHEBI:456215"/>
    </ligand>
</feature>
<dbReference type="InterPro" id="IPR023088">
    <property type="entry name" value="PDEase"/>
</dbReference>
<name>A0A813XCZ4_9BILA</name>
<feature type="active site" description="Proton donor" evidence="5">
    <location>
        <position position="729"/>
    </location>
</feature>
<dbReference type="InterPro" id="IPR023174">
    <property type="entry name" value="PDEase_CS"/>
</dbReference>
<keyword evidence="4 8" id="KW-0378">Hydrolase</keyword>
<dbReference type="InterPro" id="IPR036971">
    <property type="entry name" value="PDEase_catalytic_dom_sf"/>
</dbReference>
<feature type="binding site" evidence="6">
    <location>
        <position position="881"/>
    </location>
    <ligand>
        <name>AMP</name>
        <dbReference type="ChEBI" id="CHEBI:456215"/>
    </ligand>
</feature>
<dbReference type="AlphaFoldDB" id="A0A813XCZ4"/>
<feature type="binding site" evidence="6">
    <location>
        <position position="934"/>
    </location>
    <ligand>
        <name>AMP</name>
        <dbReference type="ChEBI" id="CHEBI:456215"/>
    </ligand>
</feature>
<keyword evidence="11" id="KW-1185">Reference proteome</keyword>
<evidence type="ECO:0000256" key="6">
    <source>
        <dbReference type="PIRSR" id="PIRSR623088-2"/>
    </source>
</evidence>
<organism evidence="10 11">
    <name type="scientific">Brachionus calyciflorus</name>
    <dbReference type="NCBI Taxonomy" id="104777"/>
    <lineage>
        <taxon>Eukaryota</taxon>
        <taxon>Metazoa</taxon>
        <taxon>Spiralia</taxon>
        <taxon>Gnathifera</taxon>
        <taxon>Rotifera</taxon>
        <taxon>Eurotatoria</taxon>
        <taxon>Monogononta</taxon>
        <taxon>Pseudotrocha</taxon>
        <taxon>Ploima</taxon>
        <taxon>Brachionidae</taxon>
        <taxon>Brachionus</taxon>
    </lineage>
</organism>